<dbReference type="PROSITE" id="PS51257">
    <property type="entry name" value="PROKAR_LIPOPROTEIN"/>
    <property type="match status" value="1"/>
</dbReference>
<dbReference type="InterPro" id="IPR019734">
    <property type="entry name" value="TPR_rpt"/>
</dbReference>
<dbReference type="PANTHER" id="PTHR12558">
    <property type="entry name" value="CELL DIVISION CYCLE 16,23,27"/>
    <property type="match status" value="1"/>
</dbReference>
<sequence length="257" mass="28995">MAVVMTRVMAALIVAILVAGCASSGQQRGGGDRERASQINTELGMTYLQQGNNSQAMESLKKALDQDRNNYSAHATIAVLYERLDQHDQAREHFRRAVRLNGEDSSVRNNYGRFLCNRGEYDAAQDQFARALRDPLYERRELPLANAGLCALQAGEPEKAEDFLRRALEYSPTFPPALRRMAELRHDSGDNISARGYMQRYRDVANLGASDLWLAVRIENALGNRDDAASYGLRLRADFPDSEETRMYNQMRRDGRS</sequence>
<dbReference type="NCBIfam" id="TIGR02521">
    <property type="entry name" value="type_IV_pilW"/>
    <property type="match status" value="1"/>
</dbReference>
<keyword evidence="2" id="KW-0732">Signal</keyword>
<dbReference type="Proteomes" id="UP001205843">
    <property type="component" value="Unassembled WGS sequence"/>
</dbReference>
<feature type="signal peptide" evidence="2">
    <location>
        <begin position="1"/>
        <end position="24"/>
    </location>
</feature>
<organism evidence="3 4">
    <name type="scientific">Natronocella acetinitrilica</name>
    <dbReference type="NCBI Taxonomy" id="414046"/>
    <lineage>
        <taxon>Bacteria</taxon>
        <taxon>Pseudomonadati</taxon>
        <taxon>Pseudomonadota</taxon>
        <taxon>Gammaproteobacteria</taxon>
        <taxon>Chromatiales</taxon>
        <taxon>Ectothiorhodospiraceae</taxon>
        <taxon>Natronocella</taxon>
    </lineage>
</organism>
<feature type="repeat" description="TPR" evidence="1">
    <location>
        <begin position="71"/>
        <end position="104"/>
    </location>
</feature>
<gene>
    <name evidence="3" type="ORF">J2T57_003516</name>
</gene>
<dbReference type="PANTHER" id="PTHR12558:SF13">
    <property type="entry name" value="CELL DIVISION CYCLE PROTEIN 27 HOMOLOG"/>
    <property type="match status" value="1"/>
</dbReference>
<reference evidence="3" key="1">
    <citation type="submission" date="2022-03" db="EMBL/GenBank/DDBJ databases">
        <title>Genomic Encyclopedia of Type Strains, Phase III (KMG-III): the genomes of soil and plant-associated and newly described type strains.</title>
        <authorList>
            <person name="Whitman W."/>
        </authorList>
    </citation>
    <scope>NUCLEOTIDE SEQUENCE</scope>
    <source>
        <strain evidence="3">ANL 6-2</strain>
    </source>
</reference>
<keyword evidence="4" id="KW-1185">Reference proteome</keyword>
<dbReference type="Gene3D" id="1.25.40.10">
    <property type="entry name" value="Tetratricopeptide repeat domain"/>
    <property type="match status" value="1"/>
</dbReference>
<dbReference type="AlphaFoldDB" id="A0AAE3KC16"/>
<comment type="caution">
    <text evidence="3">The sequence shown here is derived from an EMBL/GenBank/DDBJ whole genome shotgun (WGS) entry which is preliminary data.</text>
</comment>
<dbReference type="InterPro" id="IPR013360">
    <property type="entry name" value="Pilus_4_PilW"/>
</dbReference>
<dbReference type="EMBL" id="JALJXV010000009">
    <property type="protein sequence ID" value="MCP1676355.1"/>
    <property type="molecule type" value="Genomic_DNA"/>
</dbReference>
<feature type="chain" id="PRO_5041913623" evidence="2">
    <location>
        <begin position="25"/>
        <end position="257"/>
    </location>
</feature>
<dbReference type="Pfam" id="PF13432">
    <property type="entry name" value="TPR_16"/>
    <property type="match status" value="1"/>
</dbReference>
<evidence type="ECO:0000256" key="2">
    <source>
        <dbReference type="SAM" id="SignalP"/>
    </source>
</evidence>
<dbReference type="Pfam" id="PF14559">
    <property type="entry name" value="TPR_19"/>
    <property type="match status" value="1"/>
</dbReference>
<accession>A0AAE3KC16</accession>
<dbReference type="InterPro" id="IPR011990">
    <property type="entry name" value="TPR-like_helical_dom_sf"/>
</dbReference>
<evidence type="ECO:0000313" key="4">
    <source>
        <dbReference type="Proteomes" id="UP001205843"/>
    </source>
</evidence>
<evidence type="ECO:0000256" key="1">
    <source>
        <dbReference type="PROSITE-ProRule" id="PRU00339"/>
    </source>
</evidence>
<dbReference type="RefSeq" id="WP_253482255.1">
    <property type="nucleotide sequence ID" value="NZ_JALJXV010000009.1"/>
</dbReference>
<protein>
    <submittedName>
        <fullName evidence="3">Type IV pilus assembly protein PilF</fullName>
    </submittedName>
</protein>
<keyword evidence="1" id="KW-0802">TPR repeat</keyword>
<dbReference type="PROSITE" id="PS50005">
    <property type="entry name" value="TPR"/>
    <property type="match status" value="2"/>
</dbReference>
<dbReference type="SMART" id="SM00028">
    <property type="entry name" value="TPR"/>
    <property type="match status" value="3"/>
</dbReference>
<dbReference type="SUPFAM" id="SSF48452">
    <property type="entry name" value="TPR-like"/>
    <property type="match status" value="1"/>
</dbReference>
<feature type="repeat" description="TPR" evidence="1">
    <location>
        <begin position="37"/>
        <end position="70"/>
    </location>
</feature>
<evidence type="ECO:0000313" key="3">
    <source>
        <dbReference type="EMBL" id="MCP1676355.1"/>
    </source>
</evidence>
<name>A0AAE3KC16_9GAMM</name>
<proteinExistence type="predicted"/>